<dbReference type="OrthoDB" id="3016366at2759"/>
<reference evidence="1 2" key="1">
    <citation type="submission" date="2013-03" db="EMBL/GenBank/DDBJ databases">
        <title>The Genome Sequence of Capronia epimyces CBS 606.96.</title>
        <authorList>
            <consortium name="The Broad Institute Genomics Platform"/>
            <person name="Cuomo C."/>
            <person name="de Hoog S."/>
            <person name="Gorbushina A."/>
            <person name="Walker B."/>
            <person name="Young S.K."/>
            <person name="Zeng Q."/>
            <person name="Gargeya S."/>
            <person name="Fitzgerald M."/>
            <person name="Haas B."/>
            <person name="Abouelleil A."/>
            <person name="Allen A.W."/>
            <person name="Alvarado L."/>
            <person name="Arachchi H.M."/>
            <person name="Berlin A.M."/>
            <person name="Chapman S.B."/>
            <person name="Gainer-Dewar J."/>
            <person name="Goldberg J."/>
            <person name="Griggs A."/>
            <person name="Gujja S."/>
            <person name="Hansen M."/>
            <person name="Howarth C."/>
            <person name="Imamovic A."/>
            <person name="Ireland A."/>
            <person name="Larimer J."/>
            <person name="McCowan C."/>
            <person name="Murphy C."/>
            <person name="Pearson M."/>
            <person name="Poon T.W."/>
            <person name="Priest M."/>
            <person name="Roberts A."/>
            <person name="Saif S."/>
            <person name="Shea T."/>
            <person name="Sisk P."/>
            <person name="Sykes S."/>
            <person name="Wortman J."/>
            <person name="Nusbaum C."/>
            <person name="Birren B."/>
        </authorList>
    </citation>
    <scope>NUCLEOTIDE SEQUENCE [LARGE SCALE GENOMIC DNA]</scope>
    <source>
        <strain evidence="1 2">CBS 606.96</strain>
    </source>
</reference>
<comment type="caution">
    <text evidence="1">The sequence shown here is derived from an EMBL/GenBank/DDBJ whole genome shotgun (WGS) entry which is preliminary data.</text>
</comment>
<dbReference type="RefSeq" id="XP_007729342.1">
    <property type="nucleotide sequence ID" value="XM_007731152.1"/>
</dbReference>
<organism evidence="1 2">
    <name type="scientific">Capronia epimyces CBS 606.96</name>
    <dbReference type="NCBI Taxonomy" id="1182542"/>
    <lineage>
        <taxon>Eukaryota</taxon>
        <taxon>Fungi</taxon>
        <taxon>Dikarya</taxon>
        <taxon>Ascomycota</taxon>
        <taxon>Pezizomycotina</taxon>
        <taxon>Eurotiomycetes</taxon>
        <taxon>Chaetothyriomycetidae</taxon>
        <taxon>Chaetothyriales</taxon>
        <taxon>Herpotrichiellaceae</taxon>
        <taxon>Capronia</taxon>
    </lineage>
</organism>
<protein>
    <submittedName>
        <fullName evidence="1">Uncharacterized protein</fullName>
    </submittedName>
</protein>
<dbReference type="EMBL" id="AMGY01000001">
    <property type="protein sequence ID" value="EXJ92452.1"/>
    <property type="molecule type" value="Genomic_DNA"/>
</dbReference>
<dbReference type="HOGENOM" id="CLU_095741_0_0_1"/>
<name>W9YHU8_9EURO</name>
<proteinExistence type="predicted"/>
<evidence type="ECO:0000313" key="1">
    <source>
        <dbReference type="EMBL" id="EXJ92452.1"/>
    </source>
</evidence>
<dbReference type="AlphaFoldDB" id="W9YHU8"/>
<evidence type="ECO:0000313" key="2">
    <source>
        <dbReference type="Proteomes" id="UP000019478"/>
    </source>
</evidence>
<keyword evidence="2" id="KW-1185">Reference proteome</keyword>
<dbReference type="InterPro" id="IPR054208">
    <property type="entry name" value="DUF6914"/>
</dbReference>
<dbReference type="Proteomes" id="UP000019478">
    <property type="component" value="Unassembled WGS sequence"/>
</dbReference>
<dbReference type="eggNOG" id="ENOG502SQ06">
    <property type="taxonomic scope" value="Eukaryota"/>
</dbReference>
<dbReference type="Pfam" id="PF21858">
    <property type="entry name" value="DUF6914"/>
    <property type="match status" value="1"/>
</dbReference>
<sequence>MSQSNSQNMLPKIKATPENKGQVIHLRTEALNRLRANKLYVALYLRSDPHIEDNFHWAFYHHASLGKTIHHIKNLGSGWTAEHAARTNVFISNLLCVVIEIASIPTHREQELATIMRTYDNNLNDIPGIRCRLWIFLVLKLLVQQGLVHCDNLETLQQECLRIGNEHSQEAIDNYQPRPVLIAESSS</sequence>
<dbReference type="GeneID" id="19165142"/>
<gene>
    <name evidence="1" type="ORF">A1O3_01003</name>
</gene>
<accession>W9YHU8</accession>